<feature type="compositionally biased region" description="Basic and acidic residues" evidence="1">
    <location>
        <begin position="227"/>
        <end position="255"/>
    </location>
</feature>
<reference evidence="2 3" key="1">
    <citation type="submission" date="2019-05" db="EMBL/GenBank/DDBJ databases">
        <title>Mikania micrantha, genome provides insights into the molecular mechanism of rapid growth.</title>
        <authorList>
            <person name="Liu B."/>
        </authorList>
    </citation>
    <scope>NUCLEOTIDE SEQUENCE [LARGE SCALE GENOMIC DNA]</scope>
    <source>
        <strain evidence="2">NLD-2019</strain>
        <tissue evidence="2">Leaf</tissue>
    </source>
</reference>
<feature type="compositionally biased region" description="Polar residues" evidence="1">
    <location>
        <begin position="278"/>
        <end position="303"/>
    </location>
</feature>
<organism evidence="2 3">
    <name type="scientific">Mikania micrantha</name>
    <name type="common">bitter vine</name>
    <dbReference type="NCBI Taxonomy" id="192012"/>
    <lineage>
        <taxon>Eukaryota</taxon>
        <taxon>Viridiplantae</taxon>
        <taxon>Streptophyta</taxon>
        <taxon>Embryophyta</taxon>
        <taxon>Tracheophyta</taxon>
        <taxon>Spermatophyta</taxon>
        <taxon>Magnoliopsida</taxon>
        <taxon>eudicotyledons</taxon>
        <taxon>Gunneridae</taxon>
        <taxon>Pentapetalae</taxon>
        <taxon>asterids</taxon>
        <taxon>campanulids</taxon>
        <taxon>Asterales</taxon>
        <taxon>Asteraceae</taxon>
        <taxon>Asteroideae</taxon>
        <taxon>Heliantheae alliance</taxon>
        <taxon>Eupatorieae</taxon>
        <taxon>Mikania</taxon>
    </lineage>
</organism>
<comment type="caution">
    <text evidence="2">The sequence shown here is derived from an EMBL/GenBank/DDBJ whole genome shotgun (WGS) entry which is preliminary data.</text>
</comment>
<evidence type="ECO:0000313" key="2">
    <source>
        <dbReference type="EMBL" id="KAD4385719.1"/>
    </source>
</evidence>
<dbReference type="EMBL" id="SZYD01000013">
    <property type="protein sequence ID" value="KAD4385719.1"/>
    <property type="molecule type" value="Genomic_DNA"/>
</dbReference>
<sequence>MAYHNWNAEWLTNNGHVLENLDNYPNWRSTFETIITKADDNYQKLLYQQYKKPCLKSNDYFGTSKLNDDQMCEFNQEIELYDLFSVIISKDIKKTDFEQMPHSCAKWSLLELAYNNHVAQKINDAYDRLLPLMQELIYFKFDITDVVDKMESEIRQTRTWIVKIVDFSWIDEQSNMLKETVSVEKEKEDVDGETEDDPKTDDRIETSVNLRMESSDEEKSEDPSLSESDKAIEPEMAEDSKQKSEDDVLKLKDETSSDDVVSTEDESVYEDASDDLKSQVQKLTNDLSKSNANKGVSEQNLTF</sequence>
<proteinExistence type="predicted"/>
<feature type="compositionally biased region" description="Acidic residues" evidence="1">
    <location>
        <begin position="189"/>
        <end position="199"/>
    </location>
</feature>
<keyword evidence="3" id="KW-1185">Reference proteome</keyword>
<feature type="compositionally biased region" description="Acidic residues" evidence="1">
    <location>
        <begin position="261"/>
        <end position="273"/>
    </location>
</feature>
<gene>
    <name evidence="2" type="ORF">E3N88_25888</name>
</gene>
<name>A0A5N6N605_9ASTR</name>
<protein>
    <submittedName>
        <fullName evidence="2">Uncharacterized protein</fullName>
    </submittedName>
</protein>
<dbReference type="AlphaFoldDB" id="A0A5N6N605"/>
<feature type="region of interest" description="Disordered" evidence="1">
    <location>
        <begin position="180"/>
        <end position="303"/>
    </location>
</feature>
<dbReference type="Proteomes" id="UP000326396">
    <property type="component" value="Linkage Group LG3"/>
</dbReference>
<evidence type="ECO:0000313" key="3">
    <source>
        <dbReference type="Proteomes" id="UP000326396"/>
    </source>
</evidence>
<accession>A0A5N6N605</accession>
<evidence type="ECO:0000256" key="1">
    <source>
        <dbReference type="SAM" id="MobiDB-lite"/>
    </source>
</evidence>